<dbReference type="Proteomes" id="UP000183769">
    <property type="component" value="Unassembled WGS sequence"/>
</dbReference>
<proteinExistence type="predicted"/>
<accession>A0A1I5VZ08</accession>
<feature type="transmembrane region" description="Helical" evidence="1">
    <location>
        <begin position="31"/>
        <end position="50"/>
    </location>
</feature>
<protein>
    <submittedName>
        <fullName evidence="5">Uncharacterized protein</fullName>
    </submittedName>
</protein>
<evidence type="ECO:0000313" key="5">
    <source>
        <dbReference type="EMBL" id="SFQ12236.1"/>
    </source>
</evidence>
<keyword evidence="6" id="KW-1185">Reference proteome</keyword>
<evidence type="ECO:0000256" key="1">
    <source>
        <dbReference type="SAM" id="Phobius"/>
    </source>
</evidence>
<dbReference type="EMBL" id="FOXI01000021">
    <property type="protein sequence ID" value="SFQ12236.1"/>
    <property type="molecule type" value="Genomic_DNA"/>
</dbReference>
<dbReference type="AlphaFoldDB" id="A0A1I5VZ08"/>
<gene>
    <name evidence="5" type="ORF">SAMN05216277_12121</name>
</gene>
<keyword evidence="1" id="KW-1133">Transmembrane helix</keyword>
<keyword evidence="1" id="KW-0812">Transmembrane</keyword>
<dbReference type="Pfam" id="PF26237">
    <property type="entry name" value="DUF8054_C"/>
    <property type="match status" value="1"/>
</dbReference>
<dbReference type="Pfam" id="PF26236">
    <property type="entry name" value="DUF8054_N"/>
    <property type="match status" value="1"/>
</dbReference>
<dbReference type="InterPro" id="IPR058775">
    <property type="entry name" value="DUF8054_M"/>
</dbReference>
<feature type="domain" description="DUF8054" evidence="3">
    <location>
        <begin position="228"/>
        <end position="267"/>
    </location>
</feature>
<evidence type="ECO:0000259" key="4">
    <source>
        <dbReference type="Pfam" id="PF26238"/>
    </source>
</evidence>
<feature type="transmembrane region" description="Helical" evidence="1">
    <location>
        <begin position="56"/>
        <end position="75"/>
    </location>
</feature>
<sequence>MVRFTQRPARTPGFDWLARVRNPAYTGLNRCVPCTVVNVGLTAVAALGVATVSPPLGVAVAIAGLTTTYLWGYAVPGTPELTKRYLPDRVLAWFDKAPMTDSLGGIDPEAYLRSAGAVVDIDGDIAVPPAVFDEIATRVDRFTSDDVLAATLADTVGLDPDDVTVYPDGVGYAARVGRQPAGRWESRVALATELAAHDLFSRRVGGWRALPADTHGALLGAFRLALPRCPACNGDVMLGTETAESCCRAYEVLAATCEGCGARLFEVDAAMVGQEAAVVDETA</sequence>
<evidence type="ECO:0000259" key="3">
    <source>
        <dbReference type="Pfam" id="PF26237"/>
    </source>
</evidence>
<evidence type="ECO:0000313" key="6">
    <source>
        <dbReference type="Proteomes" id="UP000183769"/>
    </source>
</evidence>
<keyword evidence="1" id="KW-0472">Membrane</keyword>
<reference evidence="6" key="1">
    <citation type="submission" date="2016-10" db="EMBL/GenBank/DDBJ databases">
        <authorList>
            <person name="Varghese N."/>
            <person name="Submissions S."/>
        </authorList>
    </citation>
    <scope>NUCLEOTIDE SEQUENCE [LARGE SCALE GENOMIC DNA]</scope>
    <source>
        <strain evidence="6">CGMCC 1.10329</strain>
    </source>
</reference>
<dbReference type="Pfam" id="PF26238">
    <property type="entry name" value="DUF8054_M"/>
    <property type="match status" value="1"/>
</dbReference>
<dbReference type="InterPro" id="IPR058674">
    <property type="entry name" value="DUF8054_N"/>
</dbReference>
<organism evidence="5 6">
    <name type="scientific">Halolamina pelagica</name>
    <dbReference type="NCBI Taxonomy" id="699431"/>
    <lineage>
        <taxon>Archaea</taxon>
        <taxon>Methanobacteriati</taxon>
        <taxon>Methanobacteriota</taxon>
        <taxon>Stenosarchaea group</taxon>
        <taxon>Halobacteria</taxon>
        <taxon>Halobacteriales</taxon>
        <taxon>Haloferacaceae</taxon>
    </lineage>
</organism>
<feature type="domain" description="DUF8054" evidence="4">
    <location>
        <begin position="107"/>
        <end position="224"/>
    </location>
</feature>
<dbReference type="InterPro" id="IPR058675">
    <property type="entry name" value="DUF8054_C"/>
</dbReference>
<name>A0A1I5VZ08_9EURY</name>
<feature type="domain" description="DUF8054" evidence="2">
    <location>
        <begin position="18"/>
        <end position="97"/>
    </location>
</feature>
<evidence type="ECO:0000259" key="2">
    <source>
        <dbReference type="Pfam" id="PF26236"/>
    </source>
</evidence>